<gene>
    <name evidence="2" type="ORF">BJY01DRAFT_217904</name>
</gene>
<feature type="compositionally biased region" description="Polar residues" evidence="1">
    <location>
        <begin position="134"/>
        <end position="146"/>
    </location>
</feature>
<feature type="compositionally biased region" description="Low complexity" evidence="1">
    <location>
        <begin position="79"/>
        <end position="92"/>
    </location>
</feature>
<feature type="region of interest" description="Disordered" evidence="1">
    <location>
        <begin position="237"/>
        <end position="370"/>
    </location>
</feature>
<organism evidence="2 3">
    <name type="scientific">Aspergillus pseudoustus</name>
    <dbReference type="NCBI Taxonomy" id="1810923"/>
    <lineage>
        <taxon>Eukaryota</taxon>
        <taxon>Fungi</taxon>
        <taxon>Dikarya</taxon>
        <taxon>Ascomycota</taxon>
        <taxon>Pezizomycotina</taxon>
        <taxon>Eurotiomycetes</taxon>
        <taxon>Eurotiomycetidae</taxon>
        <taxon>Eurotiales</taxon>
        <taxon>Aspergillaceae</taxon>
        <taxon>Aspergillus</taxon>
        <taxon>Aspergillus subgen. Nidulantes</taxon>
    </lineage>
</organism>
<evidence type="ECO:0000313" key="3">
    <source>
        <dbReference type="Proteomes" id="UP001610446"/>
    </source>
</evidence>
<dbReference type="EMBL" id="JBFXLU010000113">
    <property type="protein sequence ID" value="KAL2841167.1"/>
    <property type="molecule type" value="Genomic_DNA"/>
</dbReference>
<evidence type="ECO:0008006" key="4">
    <source>
        <dbReference type="Google" id="ProtNLM"/>
    </source>
</evidence>
<evidence type="ECO:0000313" key="2">
    <source>
        <dbReference type="EMBL" id="KAL2841167.1"/>
    </source>
</evidence>
<dbReference type="Proteomes" id="UP001610446">
    <property type="component" value="Unassembled WGS sequence"/>
</dbReference>
<feature type="compositionally biased region" description="Polar residues" evidence="1">
    <location>
        <begin position="310"/>
        <end position="324"/>
    </location>
</feature>
<sequence length="603" mass="65672">MAVRRSARLRSSQPVEDTPPEPSNASNKRTKTKKNNNKTPQKNLETLVEREEPTPSHTHRTPTSAVKMRTSKSTHVQKSSPAKTPTTSTTRPTHQEMHPSKVHQSTTKQPDSGLILGFGPVKKDAQGNVMKDTPAQNTPSKTNASPASAYYGTPAFEFKFSSQDSQLSDEAKKLMESLREDVARCKAQMIKDGTGASSAAGPSDRKIAKPKGMASRFSDVHMAEFKKMDSIAGHASAFRASPGRFKPVDKTLKRTNSKARLDEAASSSPAKPVEASPATPAAKRVKHDKPEKPEVASTSRPRSAKPAVSRTRSSIRSSLMTPTRASMARASVSLKPNRTSMIPSFARSPLFKQTDAPSTPRTEFNPRFKSNIPTLSNLKSILRRREPLFSKDPSKIAAGTHQAAPDFTPELLLQPSRESSPSGTPSPRKRVEFTPCTKPRETEDILSPSPSKIPTTTFTFSSTSDVVYPTLPTLSPDRGSARKPTVVRPVRPSDVPVEATLPEVPGMPHGISHKKRHRATEDDTDRENIPPSDESAQERSVKRVKISSPSPTKIIVSSPLKSRSRTLRSGTGSRTGTPASGRPRSQMLSMSRLNMLAQPKSRS</sequence>
<feature type="compositionally biased region" description="Low complexity" evidence="1">
    <location>
        <begin position="567"/>
        <end position="582"/>
    </location>
</feature>
<accession>A0ABR4JQ03</accession>
<feature type="region of interest" description="Disordered" evidence="1">
    <location>
        <begin position="413"/>
        <end position="603"/>
    </location>
</feature>
<feature type="region of interest" description="Disordered" evidence="1">
    <location>
        <begin position="1"/>
        <end position="148"/>
    </location>
</feature>
<feature type="compositionally biased region" description="Low complexity" evidence="1">
    <location>
        <begin position="484"/>
        <end position="497"/>
    </location>
</feature>
<feature type="region of interest" description="Disordered" evidence="1">
    <location>
        <begin position="189"/>
        <end position="214"/>
    </location>
</feature>
<evidence type="ECO:0000256" key="1">
    <source>
        <dbReference type="SAM" id="MobiDB-lite"/>
    </source>
</evidence>
<reference evidence="2 3" key="1">
    <citation type="submission" date="2024-07" db="EMBL/GenBank/DDBJ databases">
        <title>Section-level genome sequencing and comparative genomics of Aspergillus sections Usti and Cavernicolus.</title>
        <authorList>
            <consortium name="Lawrence Berkeley National Laboratory"/>
            <person name="Nybo J.L."/>
            <person name="Vesth T.C."/>
            <person name="Theobald S."/>
            <person name="Frisvad J.C."/>
            <person name="Larsen T.O."/>
            <person name="Kjaerboelling I."/>
            <person name="Rothschild-Mancinelli K."/>
            <person name="Lyhne E.K."/>
            <person name="Kogle M.E."/>
            <person name="Barry K."/>
            <person name="Clum A."/>
            <person name="Na H."/>
            <person name="Ledsgaard L."/>
            <person name="Lin J."/>
            <person name="Lipzen A."/>
            <person name="Kuo A."/>
            <person name="Riley R."/>
            <person name="Mondo S."/>
            <person name="Labutti K."/>
            <person name="Haridas S."/>
            <person name="Pangalinan J."/>
            <person name="Salamov A.A."/>
            <person name="Simmons B.A."/>
            <person name="Magnuson J.K."/>
            <person name="Chen J."/>
            <person name="Drula E."/>
            <person name="Henrissat B."/>
            <person name="Wiebenga A."/>
            <person name="Lubbers R.J."/>
            <person name="Gomes A.C."/>
            <person name="Makela M.R."/>
            <person name="Stajich J."/>
            <person name="Grigoriev I.V."/>
            <person name="Mortensen U.H."/>
            <person name="De Vries R.P."/>
            <person name="Baker S.E."/>
            <person name="Andersen M.R."/>
        </authorList>
    </citation>
    <scope>NUCLEOTIDE SEQUENCE [LARGE SCALE GENOMIC DNA]</scope>
    <source>
        <strain evidence="2 3">CBS 123904</strain>
    </source>
</reference>
<proteinExistence type="predicted"/>
<name>A0ABR4JQ03_9EURO</name>
<protein>
    <recommendedName>
        <fullName evidence="4">Erythromycin esterase</fullName>
    </recommendedName>
</protein>
<feature type="compositionally biased region" description="Polar residues" evidence="1">
    <location>
        <begin position="416"/>
        <end position="425"/>
    </location>
</feature>
<feature type="compositionally biased region" description="Low complexity" evidence="1">
    <location>
        <begin position="447"/>
        <end position="464"/>
    </location>
</feature>
<keyword evidence="3" id="KW-1185">Reference proteome</keyword>
<comment type="caution">
    <text evidence="2">The sequence shown here is derived from an EMBL/GenBank/DDBJ whole genome shotgun (WGS) entry which is preliminary data.</text>
</comment>